<name>A0ABX4N5E0_9LEPT</name>
<dbReference type="RefSeq" id="WP_100756335.1">
    <property type="nucleotide sequence ID" value="NZ_NPDP01000040.1"/>
</dbReference>
<feature type="signal peptide" evidence="1">
    <location>
        <begin position="1"/>
        <end position="20"/>
    </location>
</feature>
<organism evidence="2 3">
    <name type="scientific">Leptospira kmetyi</name>
    <dbReference type="NCBI Taxonomy" id="408139"/>
    <lineage>
        <taxon>Bacteria</taxon>
        <taxon>Pseudomonadati</taxon>
        <taxon>Spirochaetota</taxon>
        <taxon>Spirochaetia</taxon>
        <taxon>Leptospirales</taxon>
        <taxon>Leptospiraceae</taxon>
        <taxon>Leptospira</taxon>
    </lineage>
</organism>
<protein>
    <recommendedName>
        <fullName evidence="4">Lipoprotein</fullName>
    </recommendedName>
</protein>
<evidence type="ECO:0000313" key="2">
    <source>
        <dbReference type="EMBL" id="PJZ28405.1"/>
    </source>
</evidence>
<accession>A0ABX4N5E0</accession>
<proteinExistence type="predicted"/>
<comment type="caution">
    <text evidence="2">The sequence shown here is derived from an EMBL/GenBank/DDBJ whole genome shotgun (WGS) entry which is preliminary data.</text>
</comment>
<dbReference type="Proteomes" id="UP000231919">
    <property type="component" value="Unassembled WGS sequence"/>
</dbReference>
<feature type="chain" id="PRO_5046522629" description="Lipoprotein" evidence="1">
    <location>
        <begin position="21"/>
        <end position="205"/>
    </location>
</feature>
<evidence type="ECO:0008006" key="4">
    <source>
        <dbReference type="Google" id="ProtNLM"/>
    </source>
</evidence>
<keyword evidence="1" id="KW-0732">Signal</keyword>
<keyword evidence="3" id="KW-1185">Reference proteome</keyword>
<sequence>MKLYKQIIICIFLSCSLACVFIEDKEEVKIIASNPNCFLYQYNLSDDSNFSGMTKDSWFFKRSIPSNFEKGIDQAIQATNQECRRSKDLAEERDILIKVNMTLNNSDEMVELKKNVLVFISAASLFLIPHWADYYYDLTWKIGAGTKCEKTFSKKEQVTLYIGIVYLFVPWKWDSAIISAPIESKFYKQTSDVLSEYEIACNGKI</sequence>
<reference evidence="2 3" key="1">
    <citation type="submission" date="2017-07" db="EMBL/GenBank/DDBJ databases">
        <title>Leptospira spp. isolated from tropical soils.</title>
        <authorList>
            <person name="Thibeaux R."/>
            <person name="Iraola G."/>
            <person name="Ferres I."/>
            <person name="Bierque E."/>
            <person name="Girault D."/>
            <person name="Soupe-Gilbert M.-E."/>
            <person name="Picardeau M."/>
            <person name="Goarant C."/>
        </authorList>
    </citation>
    <scope>NUCLEOTIDE SEQUENCE [LARGE SCALE GENOMIC DNA]</scope>
    <source>
        <strain evidence="2 3">JW2-C-B1</strain>
    </source>
</reference>
<gene>
    <name evidence="2" type="ORF">CH378_18200</name>
</gene>
<evidence type="ECO:0000313" key="3">
    <source>
        <dbReference type="Proteomes" id="UP000231919"/>
    </source>
</evidence>
<dbReference type="EMBL" id="NPDP01000040">
    <property type="protein sequence ID" value="PJZ28405.1"/>
    <property type="molecule type" value="Genomic_DNA"/>
</dbReference>
<evidence type="ECO:0000256" key="1">
    <source>
        <dbReference type="SAM" id="SignalP"/>
    </source>
</evidence>